<dbReference type="AlphaFoldDB" id="A0A4R1JLK5"/>
<dbReference type="GO" id="GO:0006629">
    <property type="term" value="P:lipid metabolic process"/>
    <property type="evidence" value="ECO:0007669"/>
    <property type="project" value="InterPro"/>
</dbReference>
<dbReference type="Proteomes" id="UP000295565">
    <property type="component" value="Unassembled WGS sequence"/>
</dbReference>
<organism evidence="2 3">
    <name type="scientific">Celerinatantimonas diazotrophica</name>
    <dbReference type="NCBI Taxonomy" id="412034"/>
    <lineage>
        <taxon>Bacteria</taxon>
        <taxon>Pseudomonadati</taxon>
        <taxon>Pseudomonadota</taxon>
        <taxon>Gammaproteobacteria</taxon>
        <taxon>Celerinatantimonadaceae</taxon>
        <taxon>Celerinatantimonas</taxon>
    </lineage>
</organism>
<dbReference type="CDD" id="cd01822">
    <property type="entry name" value="Lysophospholipase_L1_like"/>
    <property type="match status" value="1"/>
</dbReference>
<evidence type="ECO:0000313" key="3">
    <source>
        <dbReference type="Proteomes" id="UP000295565"/>
    </source>
</evidence>
<dbReference type="PANTHER" id="PTHR30383:SF24">
    <property type="entry name" value="THIOESTERASE 1_PROTEASE 1_LYSOPHOSPHOLIPASE L1"/>
    <property type="match status" value="1"/>
</dbReference>
<keyword evidence="3" id="KW-1185">Reference proteome</keyword>
<dbReference type="InterPro" id="IPR051532">
    <property type="entry name" value="Ester_Hydrolysis_Enzymes"/>
</dbReference>
<name>A0A4R1JLK5_9GAMM</name>
<proteinExistence type="predicted"/>
<gene>
    <name evidence="2" type="ORF">EV690_2000</name>
</gene>
<reference evidence="2 3" key="1">
    <citation type="submission" date="2019-03" db="EMBL/GenBank/DDBJ databases">
        <title>Genomic Encyclopedia of Type Strains, Phase IV (KMG-IV): sequencing the most valuable type-strain genomes for metagenomic binning, comparative biology and taxonomic classification.</title>
        <authorList>
            <person name="Goeker M."/>
        </authorList>
    </citation>
    <scope>NUCLEOTIDE SEQUENCE [LARGE SCALE GENOMIC DNA]</scope>
    <source>
        <strain evidence="2 3">DSM 18577</strain>
    </source>
</reference>
<dbReference type="GO" id="GO:0004622">
    <property type="term" value="F:phosphatidylcholine lysophospholipase activity"/>
    <property type="evidence" value="ECO:0007669"/>
    <property type="project" value="TreeGrafter"/>
</dbReference>
<dbReference type="PROSITE" id="PS01098">
    <property type="entry name" value="LIPASE_GDSL_SER"/>
    <property type="match status" value="1"/>
</dbReference>
<dbReference type="PANTHER" id="PTHR30383">
    <property type="entry name" value="THIOESTERASE 1/PROTEASE 1/LYSOPHOSPHOLIPASE L1"/>
    <property type="match status" value="1"/>
</dbReference>
<feature type="domain" description="SGNH hydrolase-type esterase" evidence="1">
    <location>
        <begin position="17"/>
        <end position="171"/>
    </location>
</feature>
<evidence type="ECO:0000259" key="1">
    <source>
        <dbReference type="Pfam" id="PF13472"/>
    </source>
</evidence>
<dbReference type="Gene3D" id="3.40.50.1110">
    <property type="entry name" value="SGNH hydrolase"/>
    <property type="match status" value="1"/>
</dbReference>
<dbReference type="InterPro" id="IPR013830">
    <property type="entry name" value="SGNH_hydro"/>
</dbReference>
<comment type="caution">
    <text evidence="2">The sequence shown here is derived from an EMBL/GenBank/DDBJ whole genome shotgun (WGS) entry which is preliminary data.</text>
</comment>
<evidence type="ECO:0000313" key="2">
    <source>
        <dbReference type="EMBL" id="TCK51913.1"/>
    </source>
</evidence>
<dbReference type="OrthoDB" id="9786188at2"/>
<accession>A0A4R1JLK5</accession>
<dbReference type="Pfam" id="PF13472">
    <property type="entry name" value="Lipase_GDSL_2"/>
    <property type="match status" value="1"/>
</dbReference>
<dbReference type="SUPFAM" id="SSF52266">
    <property type="entry name" value="SGNH hydrolase"/>
    <property type="match status" value="1"/>
</dbReference>
<dbReference type="InterPro" id="IPR036514">
    <property type="entry name" value="SGNH_hydro_sf"/>
</dbReference>
<dbReference type="RefSeq" id="WP_131912825.1">
    <property type="nucleotide sequence ID" value="NZ_OU594967.1"/>
</dbReference>
<dbReference type="InterPro" id="IPR008265">
    <property type="entry name" value="Lipase_GDSL_AS"/>
</dbReference>
<sequence length="192" mass="21444">MLWNVQTFAATTTTLLILGDSLSAGHRMNVSQSWPTLLQEKLPNVRIINASSSGETSSGGVRRLPGLLAKYHPNWCFLELGGNDGLQGLAPKFLKTQLTKMIQQASQAQCHVILSEIKIPPNYGKRYTESFNQVYHQLAHQFKLPLMPFFVEPIYQQKGMMQADGIHPSVKAQPVIANEVAKFLKPIMAERK</sequence>
<dbReference type="EMBL" id="SMGD01000013">
    <property type="protein sequence ID" value="TCK51913.1"/>
    <property type="molecule type" value="Genomic_DNA"/>
</dbReference>
<protein>
    <submittedName>
        <fullName evidence="2">Acyl-CoA thioesterase-1</fullName>
    </submittedName>
</protein>